<protein>
    <submittedName>
        <fullName evidence="7">MetQ/NlpA family ABC transporter substrate-binding protein</fullName>
    </submittedName>
</protein>
<proteinExistence type="inferred from homology"/>
<evidence type="ECO:0000256" key="4">
    <source>
        <dbReference type="ARBA" id="ARBA00023136"/>
    </source>
</evidence>
<evidence type="ECO:0000256" key="6">
    <source>
        <dbReference type="ARBA" id="ARBA00023288"/>
    </source>
</evidence>
<dbReference type="Gene3D" id="3.40.190.10">
    <property type="entry name" value="Periplasmic binding protein-like II"/>
    <property type="match status" value="2"/>
</dbReference>
<dbReference type="SUPFAM" id="SSF53850">
    <property type="entry name" value="Periplasmic binding protein-like II"/>
    <property type="match status" value="1"/>
</dbReference>
<keyword evidence="6" id="KW-0449">Lipoprotein</keyword>
<organism evidence="7 8">
    <name type="scientific">Paraburkholderia ferrariae</name>
    <dbReference type="NCBI Taxonomy" id="386056"/>
    <lineage>
        <taxon>Bacteria</taxon>
        <taxon>Pseudomonadati</taxon>
        <taxon>Pseudomonadota</taxon>
        <taxon>Betaproteobacteria</taxon>
        <taxon>Burkholderiales</taxon>
        <taxon>Burkholderiaceae</taxon>
        <taxon>Paraburkholderia</taxon>
    </lineage>
</organism>
<comment type="subcellular location">
    <subcellularLocation>
        <location evidence="1">Membrane</location>
        <topology evidence="1">Lipid-anchor</topology>
    </subcellularLocation>
</comment>
<evidence type="ECO:0000256" key="2">
    <source>
        <dbReference type="ARBA" id="ARBA00008973"/>
    </source>
</evidence>
<accession>A0ABU9RM84</accession>
<reference evidence="7 8" key="1">
    <citation type="submission" date="2024-01" db="EMBL/GenBank/DDBJ databases">
        <title>The diversity of rhizobia nodulating Mimosa spp. in eleven states of Brazil covering several biomes is determined by host plant, location, and edaphic factors.</title>
        <authorList>
            <person name="Rouws L."/>
            <person name="Barauna A."/>
            <person name="Beukes C."/>
            <person name="De Faria S.M."/>
            <person name="Gross E."/>
            <person name="Dos Reis Junior F.B."/>
            <person name="Simon M."/>
            <person name="Maluk M."/>
            <person name="Odee D.W."/>
            <person name="Kenicer G."/>
            <person name="Young J.P.W."/>
            <person name="Reis V.M."/>
            <person name="Zilli J."/>
            <person name="James E.K."/>
        </authorList>
    </citation>
    <scope>NUCLEOTIDE SEQUENCE [LARGE SCALE GENOMIC DNA]</scope>
    <source>
        <strain evidence="7 8">JPY167</strain>
    </source>
</reference>
<dbReference type="PANTHER" id="PTHR30429:SF0">
    <property type="entry name" value="METHIONINE-BINDING LIPOPROTEIN METQ"/>
    <property type="match status" value="1"/>
</dbReference>
<dbReference type="EMBL" id="JAYMRV010000002">
    <property type="protein sequence ID" value="MEM5420666.1"/>
    <property type="molecule type" value="Genomic_DNA"/>
</dbReference>
<gene>
    <name evidence="7" type="ORF">VSR73_06270</name>
</gene>
<dbReference type="InterPro" id="IPR004872">
    <property type="entry name" value="Lipoprotein_NlpA"/>
</dbReference>
<evidence type="ECO:0000256" key="3">
    <source>
        <dbReference type="ARBA" id="ARBA00022729"/>
    </source>
</evidence>
<keyword evidence="5" id="KW-0564">Palmitate</keyword>
<evidence type="ECO:0000256" key="5">
    <source>
        <dbReference type="ARBA" id="ARBA00023139"/>
    </source>
</evidence>
<dbReference type="Proteomes" id="UP001489897">
    <property type="component" value="Unassembled WGS sequence"/>
</dbReference>
<evidence type="ECO:0000256" key="1">
    <source>
        <dbReference type="ARBA" id="ARBA00004635"/>
    </source>
</evidence>
<dbReference type="Pfam" id="PF03180">
    <property type="entry name" value="Lipoprotein_9"/>
    <property type="match status" value="1"/>
</dbReference>
<keyword evidence="8" id="KW-1185">Reference proteome</keyword>
<keyword evidence="4" id="KW-0472">Membrane</keyword>
<evidence type="ECO:0000313" key="8">
    <source>
        <dbReference type="Proteomes" id="UP001489897"/>
    </source>
</evidence>
<comment type="similarity">
    <text evidence="2">Belongs to the NlpA lipoprotein family.</text>
</comment>
<evidence type="ECO:0000313" key="7">
    <source>
        <dbReference type="EMBL" id="MEM5420666.1"/>
    </source>
</evidence>
<keyword evidence="3" id="KW-0732">Signal</keyword>
<name>A0ABU9RM84_9BURK</name>
<comment type="caution">
    <text evidence="7">The sequence shown here is derived from an EMBL/GenBank/DDBJ whole genome shotgun (WGS) entry which is preliminary data.</text>
</comment>
<dbReference type="PANTHER" id="PTHR30429">
    <property type="entry name" value="D-METHIONINE-BINDING LIPOPROTEIN METQ"/>
    <property type="match status" value="1"/>
</dbReference>
<sequence>MAVRKGPNHNRPFQTIKSHIMRHRLVIQTLFSTITLFALPSPATHAAENAAHVLRVGFVPGPYADEFREGVEPQLKRKGYTIQYVNFSTGLEANQAVWHGEIAADVMQHSVYLKAYNDRNGTDLVSVVQVPTPPMGLYSTRHHSLSEVKAGATIAVPNDPVNLERALKILQEIGWIRIRENPNPVDVSERDVVANPAGIRIVPLETAQAPRALEDVDFAAIQGNFAISSGHRLTEALALEQMRSPYVNQVVVKSANRNSQETADIVAAYRSDEFRAAILRNPTYRGYRLPDYFPH</sequence>